<evidence type="ECO:0000313" key="12">
    <source>
        <dbReference type="Proteomes" id="UP000284706"/>
    </source>
</evidence>
<keyword evidence="10" id="KW-1133">Transmembrane helix</keyword>
<dbReference type="EMBL" id="NHYE01001247">
    <property type="protein sequence ID" value="PPQ97456.1"/>
    <property type="molecule type" value="Genomic_DNA"/>
</dbReference>
<evidence type="ECO:0000256" key="8">
    <source>
        <dbReference type="PIRSR" id="PIRSR602401-1"/>
    </source>
</evidence>
<dbReference type="InterPro" id="IPR002401">
    <property type="entry name" value="Cyt_P450_E_grp-I"/>
</dbReference>
<dbReference type="OrthoDB" id="1470350at2759"/>
<dbReference type="SUPFAM" id="SSF48264">
    <property type="entry name" value="Cytochrome P450"/>
    <property type="match status" value="1"/>
</dbReference>
<dbReference type="InterPro" id="IPR036396">
    <property type="entry name" value="Cyt_P450_sf"/>
</dbReference>
<dbReference type="GO" id="GO:0020037">
    <property type="term" value="F:heme binding"/>
    <property type="evidence" value="ECO:0007669"/>
    <property type="project" value="InterPro"/>
</dbReference>
<protein>
    <recommendedName>
        <fullName evidence="13">Cytochrome P450 monooxygenase CYP63</fullName>
    </recommendedName>
</protein>
<keyword evidence="12" id="KW-1185">Reference proteome</keyword>
<evidence type="ECO:0000256" key="1">
    <source>
        <dbReference type="ARBA" id="ARBA00001971"/>
    </source>
</evidence>
<keyword evidence="6 8" id="KW-0408">Iron</keyword>
<comment type="cofactor">
    <cofactor evidence="1 8">
        <name>heme</name>
        <dbReference type="ChEBI" id="CHEBI:30413"/>
    </cofactor>
</comment>
<dbReference type="Proteomes" id="UP000284706">
    <property type="component" value="Unassembled WGS sequence"/>
</dbReference>
<dbReference type="GO" id="GO:0005506">
    <property type="term" value="F:iron ion binding"/>
    <property type="evidence" value="ECO:0007669"/>
    <property type="project" value="InterPro"/>
</dbReference>
<dbReference type="InterPro" id="IPR001128">
    <property type="entry name" value="Cyt_P450"/>
</dbReference>
<evidence type="ECO:0000256" key="2">
    <source>
        <dbReference type="ARBA" id="ARBA00010617"/>
    </source>
</evidence>
<reference evidence="11 12" key="1">
    <citation type="journal article" date="2018" name="Evol. Lett.">
        <title>Horizontal gene cluster transfer increased hallucinogenic mushroom diversity.</title>
        <authorList>
            <person name="Reynolds H.T."/>
            <person name="Vijayakumar V."/>
            <person name="Gluck-Thaler E."/>
            <person name="Korotkin H.B."/>
            <person name="Matheny P.B."/>
            <person name="Slot J.C."/>
        </authorList>
    </citation>
    <scope>NUCLEOTIDE SEQUENCE [LARGE SCALE GENOMIC DNA]</scope>
    <source>
        <strain evidence="11 12">SRW20</strain>
    </source>
</reference>
<organism evidence="11 12">
    <name type="scientific">Gymnopilus dilepis</name>
    <dbReference type="NCBI Taxonomy" id="231916"/>
    <lineage>
        <taxon>Eukaryota</taxon>
        <taxon>Fungi</taxon>
        <taxon>Dikarya</taxon>
        <taxon>Basidiomycota</taxon>
        <taxon>Agaricomycotina</taxon>
        <taxon>Agaricomycetes</taxon>
        <taxon>Agaricomycetidae</taxon>
        <taxon>Agaricales</taxon>
        <taxon>Agaricineae</taxon>
        <taxon>Hymenogastraceae</taxon>
        <taxon>Gymnopilus</taxon>
    </lineage>
</organism>
<dbReference type="InterPro" id="IPR047146">
    <property type="entry name" value="Cyt_P450_E_CYP52_fungi"/>
</dbReference>
<accession>A0A409Y336</accession>
<dbReference type="InterPro" id="IPR017972">
    <property type="entry name" value="Cyt_P450_CS"/>
</dbReference>
<keyword evidence="7 9" id="KW-0503">Monooxygenase</keyword>
<dbReference type="PRINTS" id="PR00385">
    <property type="entry name" value="P450"/>
</dbReference>
<dbReference type="GO" id="GO:0004497">
    <property type="term" value="F:monooxygenase activity"/>
    <property type="evidence" value="ECO:0007669"/>
    <property type="project" value="UniProtKB-KW"/>
</dbReference>
<keyword evidence="10" id="KW-0472">Membrane</keyword>
<dbReference type="GO" id="GO:0016705">
    <property type="term" value="F:oxidoreductase activity, acting on paired donors, with incorporation or reduction of molecular oxygen"/>
    <property type="evidence" value="ECO:0007669"/>
    <property type="project" value="InterPro"/>
</dbReference>
<evidence type="ECO:0008006" key="13">
    <source>
        <dbReference type="Google" id="ProtNLM"/>
    </source>
</evidence>
<dbReference type="Gene3D" id="1.10.630.10">
    <property type="entry name" value="Cytochrome P450"/>
    <property type="match status" value="1"/>
</dbReference>
<evidence type="ECO:0000256" key="6">
    <source>
        <dbReference type="ARBA" id="ARBA00023004"/>
    </source>
</evidence>
<dbReference type="STRING" id="231916.A0A409Y336"/>
<name>A0A409Y336_9AGAR</name>
<evidence type="ECO:0000313" key="11">
    <source>
        <dbReference type="EMBL" id="PPQ97456.1"/>
    </source>
</evidence>
<dbReference type="PROSITE" id="PS00086">
    <property type="entry name" value="CYTOCHROME_P450"/>
    <property type="match status" value="1"/>
</dbReference>
<dbReference type="Pfam" id="PF00067">
    <property type="entry name" value="p450"/>
    <property type="match status" value="1"/>
</dbReference>
<evidence type="ECO:0000256" key="10">
    <source>
        <dbReference type="SAM" id="Phobius"/>
    </source>
</evidence>
<dbReference type="InParanoid" id="A0A409Y336"/>
<gene>
    <name evidence="11" type="ORF">CVT26_002804</name>
</gene>
<evidence type="ECO:0000256" key="4">
    <source>
        <dbReference type="ARBA" id="ARBA00022723"/>
    </source>
</evidence>
<dbReference type="PRINTS" id="PR00463">
    <property type="entry name" value="EP450I"/>
</dbReference>
<proteinExistence type="inferred from homology"/>
<keyword evidence="5 9" id="KW-0560">Oxidoreductase</keyword>
<keyword evidence="10" id="KW-0812">Transmembrane</keyword>
<comment type="similarity">
    <text evidence="2 9">Belongs to the cytochrome P450 family.</text>
</comment>
<keyword evidence="3 8" id="KW-0349">Heme</keyword>
<evidence type="ECO:0000256" key="7">
    <source>
        <dbReference type="ARBA" id="ARBA00023033"/>
    </source>
</evidence>
<sequence>MKPRSYRIRLLSDLLQVIGVPVCLLSVFVSIFRYRLGPLSIPIHLAFILLLATLKGLYSETRQDSEALSLGARPIPRVVGKWPGNVDILLRMMGAFKTSYVLDVYLQLFEEYQSTTLNLRILWRDNIISMDQEHMKFVLATGFQKFWRGFSQKERMELFLGEGIFNRDDEVRRLTHSSAALELMHLYGRWSVEIITTSISAPNATQHRTIARPFFARERISDFEVFERYSARTLSILSCLEAKDTACDVQDLYSRFTLDAASEFLFGKNLDTLSASLPIPGKTAMGPKGSATDDAWGSFTKAFEMAQLNITARSRLGSIWPLFELFKDKNEDHVKVIREWLDPLVKRALESKRRMEGAGISSPIADKTFLEHLADTTDNPTVIRDQLLNMLLASRDTTACTLTYVTYFLAIHPDVAQKLRAEVLEHCGPASAPTFDHFRNMKYMRAVINETLRLFPPVPLNLRESRSAPCLLPPPDRTYPSDRQPLYMPAKTTIMYLPMLIQRNPALWGEDADEFRPERWIDQESIAKYVANPTMFTPFSAGPRICIGQNYAYNQMSYFLVRLLQQFDRFTLATEFQPEGSIPPPHWKDRKGRQSFEKIWPSAALTLYVKGGLWVRLHRARP</sequence>
<feature type="binding site" description="axial binding residue" evidence="8">
    <location>
        <position position="546"/>
    </location>
    <ligand>
        <name>heme</name>
        <dbReference type="ChEBI" id="CHEBI:30413"/>
    </ligand>
    <ligandPart>
        <name>Fe</name>
        <dbReference type="ChEBI" id="CHEBI:18248"/>
    </ligandPart>
</feature>
<comment type="caution">
    <text evidence="11">The sequence shown here is derived from an EMBL/GenBank/DDBJ whole genome shotgun (WGS) entry which is preliminary data.</text>
</comment>
<feature type="transmembrane region" description="Helical" evidence="10">
    <location>
        <begin position="12"/>
        <end position="33"/>
    </location>
</feature>
<evidence type="ECO:0000256" key="3">
    <source>
        <dbReference type="ARBA" id="ARBA00022617"/>
    </source>
</evidence>
<dbReference type="AlphaFoldDB" id="A0A409Y336"/>
<keyword evidence="4 8" id="KW-0479">Metal-binding</keyword>
<dbReference type="PANTHER" id="PTHR24287:SF1">
    <property type="entry name" value="P450, PUTATIVE (EUROFUNG)-RELATED"/>
    <property type="match status" value="1"/>
</dbReference>
<evidence type="ECO:0000256" key="9">
    <source>
        <dbReference type="RuleBase" id="RU000461"/>
    </source>
</evidence>
<evidence type="ECO:0000256" key="5">
    <source>
        <dbReference type="ARBA" id="ARBA00023002"/>
    </source>
</evidence>
<dbReference type="PANTHER" id="PTHR24287">
    <property type="entry name" value="P450, PUTATIVE (EUROFUNG)-RELATED"/>
    <property type="match status" value="1"/>
</dbReference>